<gene>
    <name evidence="2" type="ORF">RFB13_00645</name>
</gene>
<organism evidence="2 3">
    <name type="scientific">Serratia fonticola</name>
    <dbReference type="NCBI Taxonomy" id="47917"/>
    <lineage>
        <taxon>Bacteria</taxon>
        <taxon>Pseudomonadati</taxon>
        <taxon>Pseudomonadota</taxon>
        <taxon>Gammaproteobacteria</taxon>
        <taxon>Enterobacterales</taxon>
        <taxon>Yersiniaceae</taxon>
        <taxon>Serratia</taxon>
    </lineage>
</organism>
<proteinExistence type="predicted"/>
<keyword evidence="2" id="KW-0540">Nuclease</keyword>
<dbReference type="Pfam" id="PF13391">
    <property type="entry name" value="HNH_2"/>
    <property type="match status" value="1"/>
</dbReference>
<dbReference type="GO" id="GO:0004519">
    <property type="term" value="F:endonuclease activity"/>
    <property type="evidence" value="ECO:0007669"/>
    <property type="project" value="UniProtKB-KW"/>
</dbReference>
<evidence type="ECO:0000313" key="3">
    <source>
        <dbReference type="Proteomes" id="UP001235341"/>
    </source>
</evidence>
<evidence type="ECO:0000313" key="2">
    <source>
        <dbReference type="EMBL" id="WMT14901.1"/>
    </source>
</evidence>
<dbReference type="EMBL" id="CP133586">
    <property type="protein sequence ID" value="WMT14901.1"/>
    <property type="molecule type" value="Genomic_DNA"/>
</dbReference>
<dbReference type="RefSeq" id="WP_309205652.1">
    <property type="nucleotide sequence ID" value="NZ_CP133586.1"/>
</dbReference>
<accession>A0ABY9PN95</accession>
<dbReference type="EC" id="3.1.-.-" evidence="2"/>
<dbReference type="Proteomes" id="UP001235341">
    <property type="component" value="Chromosome"/>
</dbReference>
<reference evidence="2 3" key="1">
    <citation type="submission" date="2023-08" db="EMBL/GenBank/DDBJ databases">
        <title>Complete Genome and Methylome dissection of Serratia fonticola NEB369.</title>
        <authorList>
            <person name="Fomenkov A."/>
            <person name="Roberts R.D."/>
        </authorList>
    </citation>
    <scope>NUCLEOTIDE SEQUENCE [LARGE SCALE GENOMIC DNA]</scope>
    <source>
        <strain evidence="2 3">NEB369</strain>
    </source>
</reference>
<keyword evidence="2" id="KW-0255">Endonuclease</keyword>
<name>A0ABY9PN95_SERFO</name>
<sequence length="211" mass="24180">MAVYYFYGAFPEDFKTWRNGDKNQPLIDPNNGIVAMWFEGRYRIRNHNRSWATLGRNHYAPNYSSYFVELQSSNKDWHSDFYLDLILDKQMPPDVQEYVVMPAVDKYRDIQSLARRQQSQWAKAIKARANGRCCVTGSMLALEAAHIKPFCICSNEDAISLDNGACLTATIHSLFDSISTVADIPKTDPLSKLINFQKLEELIALRDKMNG</sequence>
<evidence type="ECO:0000259" key="1">
    <source>
        <dbReference type="Pfam" id="PF13391"/>
    </source>
</evidence>
<keyword evidence="3" id="KW-1185">Reference proteome</keyword>
<dbReference type="InterPro" id="IPR003615">
    <property type="entry name" value="HNH_nuc"/>
</dbReference>
<dbReference type="GO" id="GO:0016787">
    <property type="term" value="F:hydrolase activity"/>
    <property type="evidence" value="ECO:0007669"/>
    <property type="project" value="UniProtKB-KW"/>
</dbReference>
<protein>
    <submittedName>
        <fullName evidence="2">HNH endonuclease signature motif containing protein</fullName>
        <ecNumber evidence="2">3.1.-.-</ecNumber>
    </submittedName>
</protein>
<feature type="domain" description="HNH nuclease" evidence="1">
    <location>
        <begin position="133"/>
        <end position="177"/>
    </location>
</feature>
<keyword evidence="2" id="KW-0378">Hydrolase</keyword>